<dbReference type="InterPro" id="IPR035892">
    <property type="entry name" value="C2_domain_sf"/>
</dbReference>
<comment type="subunit">
    <text evidence="4">Homodimer. Can also form heterodimers.</text>
</comment>
<evidence type="ECO:0000259" key="6">
    <source>
        <dbReference type="PROSITE" id="PS50004"/>
    </source>
</evidence>
<dbReference type="FunFam" id="2.60.40.150:FF:000062">
    <property type="entry name" value="synaptotagmin-14 isoform X1"/>
    <property type="match status" value="1"/>
</dbReference>
<feature type="compositionally biased region" description="Polar residues" evidence="5">
    <location>
        <begin position="247"/>
        <end position="264"/>
    </location>
</feature>
<dbReference type="InterPro" id="IPR000008">
    <property type="entry name" value="C2_dom"/>
</dbReference>
<gene>
    <name evidence="7" type="primary">SYT16</name>
</gene>
<evidence type="ECO:0000256" key="1">
    <source>
        <dbReference type="ARBA" id="ARBA00006996"/>
    </source>
</evidence>
<dbReference type="RefSeq" id="XP_030337228.1">
    <property type="nucleotide sequence ID" value="XM_030481368.1"/>
</dbReference>
<protein>
    <submittedName>
        <fullName evidence="7">Synaptotagmin 16</fullName>
    </submittedName>
</protein>
<dbReference type="PROSITE" id="PS50004">
    <property type="entry name" value="C2"/>
    <property type="match status" value="2"/>
</dbReference>
<evidence type="ECO:0000256" key="5">
    <source>
        <dbReference type="SAM" id="MobiDB-lite"/>
    </source>
</evidence>
<evidence type="ECO:0000256" key="4">
    <source>
        <dbReference type="ARBA" id="ARBA00063654"/>
    </source>
</evidence>
<feature type="domain" description="C2" evidence="6">
    <location>
        <begin position="287"/>
        <end position="406"/>
    </location>
</feature>
<feature type="region of interest" description="Disordered" evidence="5">
    <location>
        <begin position="100"/>
        <end position="120"/>
    </location>
</feature>
<name>A0A672U9I1_STRHB</name>
<dbReference type="InParanoid" id="A0A672U9I1"/>
<dbReference type="OrthoDB" id="5978493at2759"/>
<comment type="similarity">
    <text evidence="1">Belongs to the synaptotagmin family.</text>
</comment>
<dbReference type="SUPFAM" id="SSF49562">
    <property type="entry name" value="C2 domain (Calcium/lipid-binding domain, CaLB)"/>
    <property type="match status" value="2"/>
</dbReference>
<sequence length="582" mass="65014">MASEAAQNFLQPLSSWMSHIYEAIQQAGDSISASLLNLSGVGRKSEEERNRDLENNEVYEDYSEELDDERQLDLWDEEYLYPKEDGHIGGPDLASQDFPHGSGMGQQRQKEVKNTSSLPEQCVESTRSLIASGSYWANEDLQTLDRLPPIVEEEGEPSVKMGGHEHNLSLGSPLKSNNGKASFADLDGLSQLSYQDNLSYCEDDHLSVDSRTTTESRGMGQRKEPRMESSIADGIRRQATAGHLEVDTNQGFEVNDATDSSSAWSPKEHNEVNSVPAHHSAHKPICKCGDLDIIFNYKASSQKLVVTVLEARDIPDKDRSGVNTWQVHTVLMPSKKQRGKTSVQRGPIPMFKDKITFSKLEPEELSSHAIRFRLYAVHKMIGEKMMGEQLFYLSNISQEGEAKVTLVLEPRSNLSSADSQLSLSAISHSDSASSTQSLSHGGVPELLVGLSYNATTGRLSVEIIKGSHFRNLAINRPPDTYGKLCLRNSVGQEMSHCKTSIRRGQPNPVYKETFIFQVALFQLSDVTLMISIYNRHSMKRKEMIGWISMGQNSSGEEEQSHWQEMKESKGTQVCRWHMLLES</sequence>
<dbReference type="GeneTree" id="ENSGT00940000159673"/>
<evidence type="ECO:0000313" key="7">
    <source>
        <dbReference type="Ensembl" id="ENSSHBP00005011319.1"/>
    </source>
</evidence>
<dbReference type="InterPro" id="IPR043541">
    <property type="entry name" value="SYT14/14L/16"/>
</dbReference>
<dbReference type="RefSeq" id="XP_030337226.1">
    <property type="nucleotide sequence ID" value="XM_030481366.1"/>
</dbReference>
<dbReference type="OMA" id="CAIRFRL"/>
<keyword evidence="2" id="KW-0677">Repeat</keyword>
<evidence type="ECO:0000256" key="2">
    <source>
        <dbReference type="ARBA" id="ARBA00022737"/>
    </source>
</evidence>
<accession>A0A672U9I1</accession>
<organism evidence="7 8">
    <name type="scientific">Strigops habroptila</name>
    <name type="common">Kakapo</name>
    <dbReference type="NCBI Taxonomy" id="2489341"/>
    <lineage>
        <taxon>Eukaryota</taxon>
        <taxon>Metazoa</taxon>
        <taxon>Chordata</taxon>
        <taxon>Craniata</taxon>
        <taxon>Vertebrata</taxon>
        <taxon>Euteleostomi</taxon>
        <taxon>Archelosauria</taxon>
        <taxon>Archosauria</taxon>
        <taxon>Dinosauria</taxon>
        <taxon>Saurischia</taxon>
        <taxon>Theropoda</taxon>
        <taxon>Coelurosauria</taxon>
        <taxon>Aves</taxon>
        <taxon>Neognathae</taxon>
        <taxon>Neoaves</taxon>
        <taxon>Telluraves</taxon>
        <taxon>Australaves</taxon>
        <taxon>Psittaciformes</taxon>
        <taxon>Psittacidae</taxon>
        <taxon>Strigops</taxon>
    </lineage>
</organism>
<dbReference type="CDD" id="cd08408">
    <property type="entry name" value="C2B_Synaptotagmin-14_16"/>
    <property type="match status" value="1"/>
</dbReference>
<reference evidence="7" key="2">
    <citation type="submission" date="2025-08" db="UniProtKB">
        <authorList>
            <consortium name="Ensembl"/>
        </authorList>
    </citation>
    <scope>IDENTIFICATION</scope>
</reference>
<dbReference type="PANTHER" id="PTHR46129:SF4">
    <property type="entry name" value="SYNAPTOTAGMIN-16"/>
    <property type="match status" value="1"/>
</dbReference>
<dbReference type="PANTHER" id="PTHR46129">
    <property type="entry name" value="SYNAPTOTAGMIN 14, ISOFORM D"/>
    <property type="match status" value="1"/>
</dbReference>
<evidence type="ECO:0000313" key="8">
    <source>
        <dbReference type="Proteomes" id="UP000472266"/>
    </source>
</evidence>
<feature type="region of interest" description="Disordered" evidence="5">
    <location>
        <begin position="208"/>
        <end position="276"/>
    </location>
</feature>
<dbReference type="GO" id="GO:0042802">
    <property type="term" value="F:identical protein binding"/>
    <property type="evidence" value="ECO:0007669"/>
    <property type="project" value="Ensembl"/>
</dbReference>
<dbReference type="CTD" id="83851"/>
<dbReference type="CDD" id="cd08389">
    <property type="entry name" value="C2A_Synaptotagmin-14_16"/>
    <property type="match status" value="1"/>
</dbReference>
<reference evidence="7 8" key="1">
    <citation type="submission" date="2019-11" db="EMBL/GenBank/DDBJ databases">
        <title>Strigops habroptila (kakapo) genome, bStrHab1, primary haplotype, v2.</title>
        <authorList>
            <person name="Jarvis E.D."/>
            <person name="Howard J."/>
            <person name="Rhie A."/>
            <person name="Phillippy A."/>
            <person name="Korlach J."/>
            <person name="Digby A."/>
            <person name="Iorns D."/>
            <person name="Eason D."/>
            <person name="Robertson B."/>
            <person name="Raemaekers T."/>
            <person name="Howe K."/>
            <person name="Lewin H."/>
            <person name="Damas J."/>
            <person name="Hastie A."/>
            <person name="Tracey A."/>
            <person name="Chow W."/>
            <person name="Fedrigo O."/>
        </authorList>
    </citation>
    <scope>NUCLEOTIDE SEQUENCE [LARGE SCALE GENOMIC DNA]</scope>
</reference>
<dbReference type="KEGG" id="shab:115606073"/>
<dbReference type="GO" id="GO:0005543">
    <property type="term" value="F:phospholipid binding"/>
    <property type="evidence" value="ECO:0007669"/>
    <property type="project" value="Ensembl"/>
</dbReference>
<dbReference type="Pfam" id="PF00168">
    <property type="entry name" value="C2"/>
    <property type="match status" value="2"/>
</dbReference>
<feature type="domain" description="C2" evidence="6">
    <location>
        <begin position="442"/>
        <end position="577"/>
    </location>
</feature>
<keyword evidence="8" id="KW-1185">Reference proteome</keyword>
<dbReference type="FunFam" id="2.60.40.150:FF:000153">
    <property type="entry name" value="Synaptotagmin 16"/>
    <property type="match status" value="1"/>
</dbReference>
<dbReference type="GeneID" id="115606073"/>
<dbReference type="AlphaFoldDB" id="A0A672U9I1"/>
<proteinExistence type="inferred from homology"/>
<evidence type="ECO:0000256" key="3">
    <source>
        <dbReference type="ARBA" id="ARBA00056709"/>
    </source>
</evidence>
<dbReference type="Ensembl" id="ENSSHBT00005013629.1">
    <property type="protein sequence ID" value="ENSSHBP00005011319.1"/>
    <property type="gene ID" value="ENSSHBG00005009852.1"/>
</dbReference>
<comment type="function">
    <text evidence="3">May be involved in the trafficking and exocytosis of secretory vesicles in non-neuronal tissues. Is Ca(2+)-independent.</text>
</comment>
<reference evidence="7" key="3">
    <citation type="submission" date="2025-09" db="UniProtKB">
        <authorList>
            <consortium name="Ensembl"/>
        </authorList>
    </citation>
    <scope>IDENTIFICATION</scope>
</reference>
<dbReference type="SMART" id="SM00239">
    <property type="entry name" value="C2"/>
    <property type="match status" value="2"/>
</dbReference>
<dbReference type="Gene3D" id="2.60.40.150">
    <property type="entry name" value="C2 domain"/>
    <property type="match status" value="2"/>
</dbReference>
<dbReference type="Proteomes" id="UP000472266">
    <property type="component" value="Chromosome 5"/>
</dbReference>